<evidence type="ECO:0000313" key="1">
    <source>
        <dbReference type="EMBL" id="MDI4647860.1"/>
    </source>
</evidence>
<keyword evidence="2" id="KW-1185">Reference proteome</keyword>
<organism evidence="1 2">
    <name type="scientific">Cohnella hashimotonis</name>
    <dbReference type="NCBI Taxonomy" id="2826895"/>
    <lineage>
        <taxon>Bacteria</taxon>
        <taxon>Bacillati</taxon>
        <taxon>Bacillota</taxon>
        <taxon>Bacilli</taxon>
        <taxon>Bacillales</taxon>
        <taxon>Paenibacillaceae</taxon>
        <taxon>Cohnella</taxon>
    </lineage>
</organism>
<accession>A0ABT6TNH4</accession>
<sequence length="758" mass="86293">MYRRFMLVKLLSLMAAIIFLLLGCSSSKTEKSQSPIYEESEIAIPAEQFPVYTVKKGAGENYILSLYDTKKQSFNLAYADESLTPKETIGNDLSRLIDYSNVQLYPNAEYGVGNRPIYDTSEAGDIYILQFKIRYKDKLPYMDGESVVVVYDKTGKLIRELSVQPSESIRNFKPIKLIAREKRIVLIGNTGIQILDEQGRTLDEVAIASTQAVNVELGVAQKLPSGIIIDADLISADQIVVLQEPSSGHSYISSYSPSSRNTAWSTELPGGFLSRGVSFEAHDSSIYVSSVDSILAYDANGKYRKEIIKYEQYQSGDWVLPFMNRSETLQPGSYFYNDKNELVLFLQATDETRTIRKGFLYRELSGDEKKARVAALAREAEQKEVVRVLAPFKDNNLELKAKQFEKSHPGLRVEFTFFRESDEEFNFEDYKQYVSLQIFTDKLKWDIMATQLLPFKDYLDKDLFADVATINAEKWEQEKNKFLPNILEASTVDGTLKLIPGRISLFTVLAERSAGADLPPSSYRWSDLLQRAELAKKNNPNVKAWYMGAGEDSFVNRYERISDAFESDLMSLRDRPEEQKALIEQLLDFLKRTGNANDYASPPQDKPLYIANYFTVSSFTDYLDLLGKEKVLLGPPALQQSGRHPFMIQEGYAVNKKSDKKEQALELALYLAEHAEPNNILYKDTFDQLKQNVGTSPERIEAIEGLREITDSLDTLRYIDHRLTDALFYTARQYAEGVTDLNTAVETIQNKLWLYMNE</sequence>
<evidence type="ECO:0000313" key="2">
    <source>
        <dbReference type="Proteomes" id="UP001161691"/>
    </source>
</evidence>
<gene>
    <name evidence="1" type="ORF">KB449_23115</name>
</gene>
<name>A0ABT6TNH4_9BACL</name>
<dbReference type="EMBL" id="JAGRPV010000001">
    <property type="protein sequence ID" value="MDI4647860.1"/>
    <property type="molecule type" value="Genomic_DNA"/>
</dbReference>
<comment type="caution">
    <text evidence="1">The sequence shown here is derived from an EMBL/GenBank/DDBJ whole genome shotgun (WGS) entry which is preliminary data.</text>
</comment>
<proteinExistence type="predicted"/>
<dbReference type="Proteomes" id="UP001161691">
    <property type="component" value="Unassembled WGS sequence"/>
</dbReference>
<reference evidence="1" key="1">
    <citation type="submission" date="2023-04" db="EMBL/GenBank/DDBJ databases">
        <title>Comparative genomic analysis of Cohnella hashimotonis sp. nov., isolated from the International Space Station.</title>
        <authorList>
            <person name="Venkateswaran K."/>
            <person name="Simpson A."/>
        </authorList>
    </citation>
    <scope>NUCLEOTIDE SEQUENCE</scope>
    <source>
        <strain evidence="1">F6_2S_P_1</strain>
    </source>
</reference>
<dbReference type="SUPFAM" id="SSF53850">
    <property type="entry name" value="Periplasmic binding protein-like II"/>
    <property type="match status" value="1"/>
</dbReference>
<dbReference type="Pfam" id="PF01547">
    <property type="entry name" value="SBP_bac_1"/>
    <property type="match status" value="1"/>
</dbReference>
<protein>
    <submittedName>
        <fullName evidence="1">ABC transporter substrate-binding protein</fullName>
    </submittedName>
</protein>
<dbReference type="InterPro" id="IPR006059">
    <property type="entry name" value="SBP"/>
</dbReference>
<dbReference type="PROSITE" id="PS51257">
    <property type="entry name" value="PROKAR_LIPOPROTEIN"/>
    <property type="match status" value="1"/>
</dbReference>
<dbReference type="RefSeq" id="WP_282910603.1">
    <property type="nucleotide sequence ID" value="NZ_JAGRPV010000001.1"/>
</dbReference>
<dbReference type="Gene3D" id="3.40.190.10">
    <property type="entry name" value="Periplasmic binding protein-like II"/>
    <property type="match status" value="1"/>
</dbReference>